<organism evidence="1 2">
    <name type="scientific">Calidifontibacter indicus</name>
    <dbReference type="NCBI Taxonomy" id="419650"/>
    <lineage>
        <taxon>Bacteria</taxon>
        <taxon>Bacillati</taxon>
        <taxon>Actinomycetota</taxon>
        <taxon>Actinomycetes</taxon>
        <taxon>Micrococcales</taxon>
        <taxon>Dermacoccaceae</taxon>
        <taxon>Calidifontibacter</taxon>
    </lineage>
</organism>
<dbReference type="AlphaFoldDB" id="A0A3D9UXX6"/>
<dbReference type="RefSeq" id="WP_115923267.1">
    <property type="nucleotide sequence ID" value="NZ_QTUA01000001.1"/>
</dbReference>
<reference evidence="1 2" key="1">
    <citation type="submission" date="2018-08" db="EMBL/GenBank/DDBJ databases">
        <title>Sequencing the genomes of 1000 actinobacteria strains.</title>
        <authorList>
            <person name="Klenk H.-P."/>
        </authorList>
    </citation>
    <scope>NUCLEOTIDE SEQUENCE [LARGE SCALE GENOMIC DNA]</scope>
    <source>
        <strain evidence="1 2">DSM 22967</strain>
    </source>
</reference>
<gene>
    <name evidence="1" type="ORF">DFJ65_2502</name>
</gene>
<evidence type="ECO:0000313" key="2">
    <source>
        <dbReference type="Proteomes" id="UP000256253"/>
    </source>
</evidence>
<name>A0A3D9UXX6_9MICO</name>
<protein>
    <submittedName>
        <fullName evidence="1">Uncharacterized protein</fullName>
    </submittedName>
</protein>
<dbReference type="Proteomes" id="UP000256253">
    <property type="component" value="Unassembled WGS sequence"/>
</dbReference>
<evidence type="ECO:0000313" key="1">
    <source>
        <dbReference type="EMBL" id="REF31435.1"/>
    </source>
</evidence>
<sequence>MHIDCQTCPVRERMCGDCMVAHLFTLEPPRRLPAEAPTLDRSERAALDMFVTLGLVDRADLDDVRIDVDDRPLRSVG</sequence>
<accession>A0A3D9UXX6</accession>
<keyword evidence="2" id="KW-1185">Reference proteome</keyword>
<comment type="caution">
    <text evidence="1">The sequence shown here is derived from an EMBL/GenBank/DDBJ whole genome shotgun (WGS) entry which is preliminary data.</text>
</comment>
<dbReference type="EMBL" id="QTUA01000001">
    <property type="protein sequence ID" value="REF31435.1"/>
    <property type="molecule type" value="Genomic_DNA"/>
</dbReference>
<proteinExistence type="predicted"/>
<dbReference type="OrthoDB" id="4774211at2"/>